<keyword evidence="4" id="KW-1185">Reference proteome</keyword>
<feature type="coiled-coil region" evidence="1">
    <location>
        <begin position="217"/>
        <end position="279"/>
    </location>
</feature>
<reference evidence="3" key="1">
    <citation type="submission" date="2021-02" db="EMBL/GenBank/DDBJ databases">
        <authorList>
            <person name="Dougan E. K."/>
            <person name="Rhodes N."/>
            <person name="Thang M."/>
            <person name="Chan C."/>
        </authorList>
    </citation>
    <scope>NUCLEOTIDE SEQUENCE</scope>
</reference>
<evidence type="ECO:0000256" key="1">
    <source>
        <dbReference type="SAM" id="Coils"/>
    </source>
</evidence>
<evidence type="ECO:0000256" key="2">
    <source>
        <dbReference type="SAM" id="MobiDB-lite"/>
    </source>
</evidence>
<dbReference type="AlphaFoldDB" id="A0A812P3C4"/>
<organism evidence="3 4">
    <name type="scientific">Symbiodinium necroappetens</name>
    <dbReference type="NCBI Taxonomy" id="1628268"/>
    <lineage>
        <taxon>Eukaryota</taxon>
        <taxon>Sar</taxon>
        <taxon>Alveolata</taxon>
        <taxon>Dinophyceae</taxon>
        <taxon>Suessiales</taxon>
        <taxon>Symbiodiniaceae</taxon>
        <taxon>Symbiodinium</taxon>
    </lineage>
</organism>
<dbReference type="Gene3D" id="1.20.1270.60">
    <property type="entry name" value="Arfaptin homology (AH) domain/BAR domain"/>
    <property type="match status" value="1"/>
</dbReference>
<name>A0A812P3C4_9DINO</name>
<protein>
    <submittedName>
        <fullName evidence="3">Uncharacterized protein</fullName>
    </submittedName>
</protein>
<dbReference type="EMBL" id="CAJNJA010014255">
    <property type="protein sequence ID" value="CAE7338754.1"/>
    <property type="molecule type" value="Genomic_DNA"/>
</dbReference>
<evidence type="ECO:0000313" key="4">
    <source>
        <dbReference type="Proteomes" id="UP000601435"/>
    </source>
</evidence>
<dbReference type="OrthoDB" id="428119at2759"/>
<feature type="region of interest" description="Disordered" evidence="2">
    <location>
        <begin position="303"/>
        <end position="333"/>
    </location>
</feature>
<comment type="caution">
    <text evidence="3">The sequence shown here is derived from an EMBL/GenBank/DDBJ whole genome shotgun (WGS) entry which is preliminary data.</text>
</comment>
<dbReference type="InterPro" id="IPR027267">
    <property type="entry name" value="AH/BAR_dom_sf"/>
</dbReference>
<proteinExistence type="predicted"/>
<keyword evidence="1" id="KW-0175">Coiled coil</keyword>
<evidence type="ECO:0000313" key="3">
    <source>
        <dbReference type="EMBL" id="CAE7338754.1"/>
    </source>
</evidence>
<accession>A0A812P3C4</accession>
<gene>
    <name evidence="3" type="ORF">SNEC2469_LOCUS8693</name>
</gene>
<dbReference type="Proteomes" id="UP000601435">
    <property type="component" value="Unassembled WGS sequence"/>
</dbReference>
<sequence length="333" mass="37284">MGWPKPQPNYAATLCDALPCQCCSSLSQDLSEAGSLHSVDDVCQELAAEGFDCEEVVVRDGVALQQAFCGSDGLLLETGGRFFTCYNADGGFSMREAMSSAALRPVTEVELLRQLQSSRAFRVQNTRSVPRPSTILHPLPHALSFSRLCWSRGLNSVSFIFTAESYQRSTWLTVMADASASATAKARAGYQASKNLENIVRKFGELTAEREKRAKTHEEAMEMLVRAQKELDDKEKELKACTLKYEKFMQDLKEKQARRDELREQMDEAKRQMRAFVTSVKDACKKTTYLAEDVKAKYHATERAAERGWSCRQTGNSVLTPRPGVLQTPRTPR</sequence>